<organism evidence="2 3">
    <name type="scientific">Tilletia horrida</name>
    <dbReference type="NCBI Taxonomy" id="155126"/>
    <lineage>
        <taxon>Eukaryota</taxon>
        <taxon>Fungi</taxon>
        <taxon>Dikarya</taxon>
        <taxon>Basidiomycota</taxon>
        <taxon>Ustilaginomycotina</taxon>
        <taxon>Exobasidiomycetes</taxon>
        <taxon>Tilletiales</taxon>
        <taxon>Tilletiaceae</taxon>
        <taxon>Tilletia</taxon>
    </lineage>
</organism>
<evidence type="ECO:0000256" key="1">
    <source>
        <dbReference type="SAM" id="MobiDB-lite"/>
    </source>
</evidence>
<dbReference type="SUPFAM" id="SSF53328">
    <property type="entry name" value="Formyltransferase"/>
    <property type="match status" value="1"/>
</dbReference>
<feature type="compositionally biased region" description="Low complexity" evidence="1">
    <location>
        <begin position="777"/>
        <end position="788"/>
    </location>
</feature>
<dbReference type="AlphaFoldDB" id="A0AAN6GCI9"/>
<dbReference type="InterPro" id="IPR029045">
    <property type="entry name" value="ClpP/crotonase-like_dom_sf"/>
</dbReference>
<dbReference type="InterPro" id="IPR047180">
    <property type="entry name" value="HoxX-like"/>
</dbReference>
<keyword evidence="3" id="KW-1185">Reference proteome</keyword>
<evidence type="ECO:0000313" key="3">
    <source>
        <dbReference type="Proteomes" id="UP001176521"/>
    </source>
</evidence>
<dbReference type="PANTHER" id="PTHR43388:SF1">
    <property type="entry name" value="HYDROGENASE MATURATION FACTOR HOXX"/>
    <property type="match status" value="1"/>
</dbReference>
<dbReference type="InterPro" id="IPR001753">
    <property type="entry name" value="Enoyl-CoA_hydra/iso"/>
</dbReference>
<dbReference type="Pfam" id="PF00378">
    <property type="entry name" value="ECH_1"/>
    <property type="match status" value="1"/>
</dbReference>
<proteinExistence type="predicted"/>
<name>A0AAN6GCI9_9BASI</name>
<dbReference type="CDD" id="cd06558">
    <property type="entry name" value="crotonase-like"/>
    <property type="match status" value="1"/>
</dbReference>
<sequence>MRILFICTAFNSLSQRLALVLREKGHAVTVELALSPELMVSAAELAQPDIVVCPFLTKRVPREVYTRWLTLIVHPGPPHDAGPSALDFCLLGDDGSLEDAEAQLKLIDERDSAEDAQPAMRSHWGVTVLQAIEQFDAGPIWAFDQFPLDAETRQLTKSDLYRGPVTRAAVNGVLAAIERIKSAATASSQPQISVDLNPPAHARELCASSGLPFQGGTTRDRPLLKASSRDFVHLGQVALATGDSHRLNADVLVQRINCGDSQPGVLSALFGAPLFLYDACVQDGPLPASLAKLATESRVGTILATREGAVLVNAGADRPIWIAHVRKPKAKADRYLAPKLPAEQGLRTIEAVADKSGIKDVRAWPLHDAFAKDGVRPWARQQGTYQQVWVDLEPVSQAEYGSSSDASGAVVGYVYFEFYNGATATEQCKILLQAIEWTLRQPGLKAIVLMGGAGYFSNGIALNVIEGAADPSAESWFNINAIDDCVRAVLAPAGILTFAAVRANCAAGGLALATACDVVLCANSAVLNPHYRGLGLFGSEYHTYSWYERCGPERAAEFARTMLPMSATMARESGLVDVVLGSGNESPAQIEALTKEAVARMMRASVRGAEREPTLLRAGAPWTKPLLRMPVRPEQPLAEHLLACKHSYLSCLFASRSATAGQPVPLSFSDGFAAYRKAELDNMVLDFFHPVRGERYASRRLAFVRKLAASKTPARFALHRRFGPEWWSQTGADATAEPQEQDEEELDAFDGLGDVPAHTAFERLAEALRAHSGMVRSSSQGTVESSTSDVPELAAHSAGPSPPDTPQPASPKEALDLQVESLALPVLVGTGAGASVPGSNAGGGLKAPSSITFVPNPMLSESCHESAPRTAKVARLQHQHHGHAQQGRRSSRSISGFHLGNWGRKDPELLNPAGPEVMGLAILPSPPPPSRSSSSSSSSSAATRLFNSIARRSKASLNNLSQAFEARATSTERVVRRASMQLRRSSMSVRPTDLDDELGRGNGNAGAESAKLAAASSAVSASSSSAATTPAAETESGPAPPIIYACYYNMDDTPRTATTTPTAVGPAVSAV</sequence>
<feature type="compositionally biased region" description="Pro residues" evidence="1">
    <location>
        <begin position="800"/>
        <end position="809"/>
    </location>
</feature>
<evidence type="ECO:0000313" key="2">
    <source>
        <dbReference type="EMBL" id="KAK0526131.1"/>
    </source>
</evidence>
<accession>A0AAN6GCI9</accession>
<dbReference type="Proteomes" id="UP001176521">
    <property type="component" value="Unassembled WGS sequence"/>
</dbReference>
<dbReference type="Gene3D" id="3.40.50.12230">
    <property type="match status" value="1"/>
</dbReference>
<feature type="region of interest" description="Disordered" evidence="1">
    <location>
        <begin position="772"/>
        <end position="812"/>
    </location>
</feature>
<protein>
    <recommendedName>
        <fullName evidence="4">Formyl transferase C-terminal domain-containing protein</fullName>
    </recommendedName>
</protein>
<dbReference type="EMBL" id="JAPDMQ010000366">
    <property type="protein sequence ID" value="KAK0526131.1"/>
    <property type="molecule type" value="Genomic_DNA"/>
</dbReference>
<dbReference type="InterPro" id="IPR036477">
    <property type="entry name" value="Formyl_transf_N_sf"/>
</dbReference>
<dbReference type="Gene3D" id="3.90.226.10">
    <property type="entry name" value="2-enoyl-CoA Hydratase, Chain A, domain 1"/>
    <property type="match status" value="1"/>
</dbReference>
<comment type="caution">
    <text evidence="2">The sequence shown here is derived from an EMBL/GenBank/DDBJ whole genome shotgun (WGS) entry which is preliminary data.</text>
</comment>
<feature type="region of interest" description="Disordered" evidence="1">
    <location>
        <begin position="966"/>
        <end position="1009"/>
    </location>
</feature>
<dbReference type="CDD" id="cd08650">
    <property type="entry name" value="FMT_core_HypX_N"/>
    <property type="match status" value="1"/>
</dbReference>
<feature type="region of interest" description="Disordered" evidence="1">
    <location>
        <begin position="867"/>
        <end position="939"/>
    </location>
</feature>
<gene>
    <name evidence="2" type="ORF">OC842_005290</name>
</gene>
<dbReference type="PANTHER" id="PTHR43388">
    <property type="entry name" value="HYDROGENASE MATURATION FACTOR HOXX"/>
    <property type="match status" value="1"/>
</dbReference>
<dbReference type="SUPFAM" id="SSF52096">
    <property type="entry name" value="ClpP/crotonase"/>
    <property type="match status" value="1"/>
</dbReference>
<reference evidence="2" key="1">
    <citation type="journal article" date="2023" name="PhytoFront">
        <title>Draft Genome Resources of Seven Strains of Tilletia horrida, Causal Agent of Kernel Smut of Rice.</title>
        <authorList>
            <person name="Khanal S."/>
            <person name="Antony Babu S."/>
            <person name="Zhou X.G."/>
        </authorList>
    </citation>
    <scope>NUCLEOTIDE SEQUENCE</scope>
    <source>
        <strain evidence="2">TX3</strain>
    </source>
</reference>
<evidence type="ECO:0008006" key="4">
    <source>
        <dbReference type="Google" id="ProtNLM"/>
    </source>
</evidence>